<evidence type="ECO:0000313" key="7">
    <source>
        <dbReference type="Proteomes" id="UP000267029"/>
    </source>
</evidence>
<keyword evidence="7" id="KW-1185">Reference proteome</keyword>
<dbReference type="PANTHER" id="PTHR13162:SF8">
    <property type="entry name" value="CCR4-NOT TRANSCRIPTION COMPLEX SUBUNIT 1"/>
    <property type="match status" value="1"/>
</dbReference>
<gene>
    <name evidence="6" type="ORF">MCOS_LOCUS1910</name>
</gene>
<feature type="compositionally biased region" description="Low complexity" evidence="2">
    <location>
        <begin position="1827"/>
        <end position="1840"/>
    </location>
</feature>
<evidence type="ECO:0000259" key="3">
    <source>
        <dbReference type="Pfam" id="PF04054"/>
    </source>
</evidence>
<accession>A0A158QT29</accession>
<evidence type="ECO:0000256" key="2">
    <source>
        <dbReference type="SAM" id="MobiDB-lite"/>
    </source>
</evidence>
<dbReference type="STRING" id="53468.A0A158QT29"/>
<dbReference type="OrthoDB" id="1933107at2759"/>
<reference evidence="6 7" key="1">
    <citation type="submission" date="2018-10" db="EMBL/GenBank/DDBJ databases">
        <authorList>
            <consortium name="Pathogen Informatics"/>
        </authorList>
    </citation>
    <scope>NUCLEOTIDE SEQUENCE [LARGE SCALE GENOMIC DNA]</scope>
</reference>
<feature type="region of interest" description="Disordered" evidence="2">
    <location>
        <begin position="1803"/>
        <end position="1840"/>
    </location>
</feature>
<comment type="similarity">
    <text evidence="1">Belongs to the CNOT1 family.</text>
</comment>
<feature type="domain" description="CCR4-NOT transcription complex subunit 1" evidence="4">
    <location>
        <begin position="1259"/>
        <end position="1404"/>
    </location>
</feature>
<dbReference type="PANTHER" id="PTHR13162">
    <property type="entry name" value="CCR4-NOT TRANSCRIPTION COMPLEX"/>
    <property type="match status" value="1"/>
</dbReference>
<evidence type="ECO:0000313" key="6">
    <source>
        <dbReference type="EMBL" id="VDD75907.1"/>
    </source>
</evidence>
<dbReference type="InterPro" id="IPR007196">
    <property type="entry name" value="CCR4-Not_Not1_C"/>
</dbReference>
<dbReference type="GO" id="GO:0060090">
    <property type="term" value="F:molecular adaptor activity"/>
    <property type="evidence" value="ECO:0007669"/>
    <property type="project" value="TreeGrafter"/>
</dbReference>
<dbReference type="InterPro" id="IPR024557">
    <property type="entry name" value="CNOT1_dom_4"/>
</dbReference>
<feature type="domain" description="CCR4-Not complex component Not1 C-terminal" evidence="3">
    <location>
        <begin position="2135"/>
        <end position="2289"/>
    </location>
</feature>
<evidence type="ECO:0000259" key="4">
    <source>
        <dbReference type="Pfam" id="PF12842"/>
    </source>
</evidence>
<dbReference type="GO" id="GO:0000288">
    <property type="term" value="P:nuclear-transcribed mRNA catabolic process, deadenylation-dependent decay"/>
    <property type="evidence" value="ECO:0007669"/>
    <property type="project" value="TreeGrafter"/>
</dbReference>
<evidence type="ECO:0000256" key="1">
    <source>
        <dbReference type="ARBA" id="ARBA00025717"/>
    </source>
</evidence>
<feature type="domain" description="CCR4-NOT transcription complex subunit 1 TTP binding" evidence="5">
    <location>
        <begin position="956"/>
        <end position="1121"/>
    </location>
</feature>
<feature type="domain" description="CCR4-Not complex component Not1 C-terminal" evidence="3">
    <location>
        <begin position="2430"/>
        <end position="2587"/>
    </location>
</feature>
<proteinExistence type="inferred from homology"/>
<dbReference type="InterPro" id="IPR032193">
    <property type="entry name" value="CNOT1_TTP_bind"/>
</dbReference>
<sequence length="2653" mass="289235">MPGAECRSLSIFQIDCLVSSLNKKNSRAAFAEIYQLCAQNSSATERHLLCSLFSNIDLSQCDTKKSSKDSPQDRSQGKPGASSVTKNSAQHPLLAIVTKLLNSVSFTSGLAAGLTLTHATKAEVSLHFQRWFLSRLSDFVKPLELANQECSLSEAQEQLATLKTGLLEDIGVEVLHFLLMHLLLPSNPYHLTPVATSTLRRVLREGFQDSRVPLVLSCCLSLSSDDNTNDADEELTSEAWFPDSGLLRALTAPSCPVVDRLAEENVDAVAANVGRTHEVGDSLLADVIEELGFAATSTLDAVKLVLSEFEPEDVTPAAVARCLCMFMQTASGRGQAPPSHHQTENLTDLLSTNCNSPGAGNRRLDNLRVDEDVNEWNLDNFLAGVHDFNANLSLYQVACCLLIFSTLPPTQIILELDCPRFYVQDHAGFMLLKRFLLYETRDHELPVELFYRPWNNAPGQLSFLQQCSLHPDTNCLTYWPFTCVDLEGFKLSSEDKSAAVQIWKNVDYVKALLNISTRGLFAEVRGLFMRAFNLCPDIFTATLLETPHMPPLKCSMLSLAFARFLLPRPNSQILLQTAWSGCQKNLSACERQLLRGHLLAAALQLMHSWTCNINGLNNSNLEPASDTPPQPTFFNLIEVVMRIQGNPVMPLAMLLGSRNRPVSIAVCQLWPTVDVSAIESCEGSPVHRLAPPPVPLLLDLALCVVVYMVDAVKTLMDAASSEGHSQHRQLQLSAIQSSLDSFLTNWFVEQMTGEKEDVDLFCVQLVDYLRRRYPTLADALAPPAMPISTQAPPPPLPSTVADPNRHLPDHLRQPGYALIRHVINSARKALRSPSICVSPKVAAEAHQALAFFLQNLARIYCLPGTSTAGSCVAADQGSTVVASPHHLHPPVSTSAWTHPKEASAARSAIAVGLSSLVQRLPQTGLMSGPVQPPCAGGGTPLSPPIYLSFSNDPIELDLPTDVEFQVNSFFVKLLQAVNTPEEMLKVAYDYATSDSANQKKYLDGILRMLAYEVSRHLHDYPEHVLKPITELYGGVLATVASHLSVPALSMLWRAFLTRLYLFQPDTPVDSHLYAGVVRVLMKAKPTLVRYANLTSHLINCPIFKLFPADLREQPQQQVQPLNRQQQQQPMFSQVAPMTGVPQQALPSVSVAAYNVGAATSGAIGGAGSASHVVSATQMMNHHQPRDAAQSASLSSAGGLLLRYEDVDLATVRSCINVDELIQQIAVYSQSSSQNAGGGGGSSSAAAAAMSAMALLHSEPSIRQLILPAIEKAVNELITPLFERCCLITVPTVETVVRKDFALQPDPAQMLRAAKQMVRHLAASVSLITAREALSVSLGNNLTNIIWNSVKPASQQEKEAVEFIAMLVVSKSMHVCLAYMQKTVAERAVREVEKKLEPDVKMRQELGPRRFLEQVTAAHQSLPECVQSHPFVLRPMRPTVYQEFERSIPGFAPSAAASLSPGCIVPAQPSSQAQQQILQRATGLIAQQPPPNTSATSSQQQQQQKMAVAAAAHLLLQQQQQHQAQQQYLQQHSGTSAASQQPAPPIGGLFDTVVVHIRRHLGAIRSWLASSSATAAGTFPQDSPMVRSLQNLIESAQLAKTTSSSNSGSGGESAGVRLIATLVQSLLTHYRPSRWADQPGGLQAMEHLKEAHMITLRHLLSCEQSSWVARQVTCQWIQLPDGDLEPSSTNIQPASYASRVEHLSTLATIAMAKSAQTAVSSAGNAGASDEASANDAGIVGSKWNWEAFAELLKVHVIYLTQIDAYLAGKIASGHQAATTFVLNLLDHFVLPSLMGTSSVNQVGSGSATASQGVTDTSSTPMAGTIAGVSSSPSNPTANPNSSVASLLGSLSNTLALINSKREFTVLNEYDFWLTIHALQAHQRNTLISPGDTNLRLRLSCARIRALLDWGLLGEQSVVTLCPPTAPETSALFAGCSRAREFDDTPQMKAKTETFFRWWSDFYRNQNVTCENESLVDQVINNLANLGVLSVDENLTRFFRLATIYVVERALSTLKIAEQAPPNFSSATRVNGYYELDAYARLISITISRIGARSETATEGNRAKFALLNKVLGIIGGTLLQGHEVRPELFHAMPFQRILVRLFVDLYAMCGSVKETSSGRSEGEESTGLTLLEYVPLAYGNLLHMLRPERATNFIFAWLEIVAHREFVDQTLGASRKDGVSPTLRAAYRAVYAQLLVDILKFLSFYLQNALLPKPIACLYTATFRLCLVLFHDFPDFVTEYCVLLSNIVPSDSLQLRNLLLSAEPRRGVPSTDPLNVSSRHYHVSRIIAPPVDQLSQLEDPSGYCMEAGERLPPILRGEIDTYLTSRAPVKLLSELVTMLRLTDSLLTFLINPPGLYTSALAAATAATQTTRGEHDGGEAVSQEAPPQPQGKKAKKAAAAKAAAAAAQQQAILSAAGQQANAAMLWSARATQHLSTFGLADNLHYNVELMMNVVLYICITAVKTLRETGMPLNMTTVAHTPQMDIIQSLVLNLDNEGRYLLLNCMANQLRYPNSHTYYFSYTILYLFAEQSKEQVKEQISRVLMERLIVNRPHPWGLLMTSAELLRNPVYRFWEHEFARCHKDMEDIVTIVARSCISNFNPPTGAAPQSSSSSASQQQQTALATGGASQPPSGSLPRNPQHPSPGDSKPAATLTS</sequence>
<name>A0A158QT29_MESCO</name>
<dbReference type="InterPro" id="IPR040398">
    <property type="entry name" value="Not1"/>
</dbReference>
<dbReference type="Gene3D" id="1.25.40.800">
    <property type="match status" value="1"/>
</dbReference>
<dbReference type="EMBL" id="UXSR01000274">
    <property type="protein sequence ID" value="VDD75907.1"/>
    <property type="molecule type" value="Genomic_DNA"/>
</dbReference>
<organism evidence="6 7">
    <name type="scientific">Mesocestoides corti</name>
    <name type="common">Flatworm</name>
    <dbReference type="NCBI Taxonomy" id="53468"/>
    <lineage>
        <taxon>Eukaryota</taxon>
        <taxon>Metazoa</taxon>
        <taxon>Spiralia</taxon>
        <taxon>Lophotrochozoa</taxon>
        <taxon>Platyhelminthes</taxon>
        <taxon>Cestoda</taxon>
        <taxon>Eucestoda</taxon>
        <taxon>Cyclophyllidea</taxon>
        <taxon>Mesocestoididae</taxon>
        <taxon>Mesocestoides</taxon>
    </lineage>
</organism>
<dbReference type="Gene3D" id="1.25.40.840">
    <property type="entry name" value="CCR4-NOT transcription complex subunit 1 TTP binding domain"/>
    <property type="match status" value="1"/>
</dbReference>
<feature type="compositionally biased region" description="Basic and acidic residues" evidence="2">
    <location>
        <begin position="64"/>
        <end position="76"/>
    </location>
</feature>
<dbReference type="InterPro" id="IPR038535">
    <property type="entry name" value="CNOT1_TTP_bind_sf"/>
</dbReference>
<dbReference type="Pfam" id="PF04054">
    <property type="entry name" value="Not1"/>
    <property type="match status" value="2"/>
</dbReference>
<dbReference type="GO" id="GO:0000932">
    <property type="term" value="C:P-body"/>
    <property type="evidence" value="ECO:0007669"/>
    <property type="project" value="TreeGrafter"/>
</dbReference>
<protein>
    <recommendedName>
        <fullName evidence="8">CCR4-NOT transcription complex subunit 1</fullName>
    </recommendedName>
</protein>
<dbReference type="Proteomes" id="UP000267029">
    <property type="component" value="Unassembled WGS sequence"/>
</dbReference>
<feature type="region of interest" description="Disordered" evidence="2">
    <location>
        <begin position="2600"/>
        <end position="2653"/>
    </location>
</feature>
<feature type="compositionally biased region" description="Polar residues" evidence="2">
    <location>
        <begin position="1803"/>
        <end position="1820"/>
    </location>
</feature>
<dbReference type="GO" id="GO:0017148">
    <property type="term" value="P:negative regulation of translation"/>
    <property type="evidence" value="ECO:0007669"/>
    <property type="project" value="InterPro"/>
</dbReference>
<dbReference type="Gene3D" id="1.25.40.790">
    <property type="match status" value="1"/>
</dbReference>
<feature type="compositionally biased region" description="Low complexity" evidence="2">
    <location>
        <begin position="2600"/>
        <end position="2627"/>
    </location>
</feature>
<dbReference type="GO" id="GO:0030015">
    <property type="term" value="C:CCR4-NOT core complex"/>
    <property type="evidence" value="ECO:0007669"/>
    <property type="project" value="InterPro"/>
</dbReference>
<evidence type="ECO:0008006" key="8">
    <source>
        <dbReference type="Google" id="ProtNLM"/>
    </source>
</evidence>
<feature type="region of interest" description="Disordered" evidence="2">
    <location>
        <begin position="64"/>
        <end position="86"/>
    </location>
</feature>
<feature type="region of interest" description="Disordered" evidence="2">
    <location>
        <begin position="2366"/>
        <end position="2391"/>
    </location>
</feature>
<dbReference type="Pfam" id="PF12842">
    <property type="entry name" value="DUF3819"/>
    <property type="match status" value="1"/>
</dbReference>
<evidence type="ECO:0000259" key="5">
    <source>
        <dbReference type="Pfam" id="PF16417"/>
    </source>
</evidence>
<dbReference type="Pfam" id="PF16417">
    <property type="entry name" value="CNOT1_TTP_bind"/>
    <property type="match status" value="1"/>
</dbReference>